<keyword evidence="11" id="KW-1185">Reference proteome</keyword>
<comment type="subcellular location">
    <subcellularLocation>
        <location evidence="1">Cell membrane</location>
        <topology evidence="1">Multi-pass membrane protein</topology>
    </subcellularLocation>
</comment>
<feature type="domain" description="Integral membrane protein YccS N-terminal" evidence="8">
    <location>
        <begin position="69"/>
        <end position="348"/>
    </location>
</feature>
<feature type="transmembrane region" description="Helical" evidence="7">
    <location>
        <begin position="512"/>
        <end position="534"/>
    </location>
</feature>
<evidence type="ECO:0000256" key="5">
    <source>
        <dbReference type="ARBA" id="ARBA00023136"/>
    </source>
</evidence>
<comment type="similarity">
    <text evidence="6">Belongs to the YccS/YhfK family.</text>
</comment>
<keyword evidence="5 7" id="KW-0472">Membrane</keyword>
<dbReference type="PANTHER" id="PTHR30509:SF8">
    <property type="entry name" value="INNER MEMBRANE PROTEIN YCCS"/>
    <property type="match status" value="1"/>
</dbReference>
<dbReference type="InterPro" id="IPR049453">
    <property type="entry name" value="Memb_transporter_dom"/>
</dbReference>
<organism evidence="10 11">
    <name type="scientific">Proteus columbae</name>
    <dbReference type="NCBI Taxonomy" id="1987580"/>
    <lineage>
        <taxon>Bacteria</taxon>
        <taxon>Pseudomonadati</taxon>
        <taxon>Pseudomonadota</taxon>
        <taxon>Gammaproteobacteria</taxon>
        <taxon>Enterobacterales</taxon>
        <taxon>Morganellaceae</taxon>
        <taxon>Proteus</taxon>
    </lineage>
</organism>
<proteinExistence type="inferred from homology"/>
<dbReference type="NCBIfam" id="TIGR01667">
    <property type="entry name" value="YCCS_YHFK"/>
    <property type="match status" value="1"/>
</dbReference>
<dbReference type="AlphaFoldDB" id="A0A6I7D805"/>
<dbReference type="InterPro" id="IPR032692">
    <property type="entry name" value="YccS_N"/>
</dbReference>
<feature type="domain" description="Integral membrane bound transporter" evidence="9">
    <location>
        <begin position="407"/>
        <end position="528"/>
    </location>
</feature>
<dbReference type="EMBL" id="CP043925">
    <property type="protein sequence ID" value="QHN10082.1"/>
    <property type="molecule type" value="Genomic_DNA"/>
</dbReference>
<feature type="transmembrane region" description="Helical" evidence="7">
    <location>
        <begin position="420"/>
        <end position="436"/>
    </location>
</feature>
<feature type="transmembrane region" description="Helical" evidence="7">
    <location>
        <begin position="92"/>
        <end position="111"/>
    </location>
</feature>
<feature type="transmembrane region" description="Helical" evidence="7">
    <location>
        <begin position="392"/>
        <end position="414"/>
    </location>
</feature>
<keyword evidence="3 7" id="KW-0812">Transmembrane</keyword>
<dbReference type="PANTHER" id="PTHR30509">
    <property type="entry name" value="P-HYDROXYBENZOIC ACID EFFLUX PUMP SUBUNIT-RELATED"/>
    <property type="match status" value="1"/>
</dbReference>
<dbReference type="KEGG" id="pcol:F1325_06240"/>
<name>A0A6I7D805_9GAMM</name>
<dbReference type="Pfam" id="PF13515">
    <property type="entry name" value="FUSC_2"/>
    <property type="match status" value="1"/>
</dbReference>
<gene>
    <name evidence="10" type="primary">yccS</name>
    <name evidence="10" type="ORF">F1325_06240</name>
</gene>
<dbReference type="RefSeq" id="WP_109373554.1">
    <property type="nucleotide sequence ID" value="NZ_CP043925.1"/>
</dbReference>
<dbReference type="InterPro" id="IPR010020">
    <property type="entry name" value="Integral_membrane_YCCS_YHJK"/>
</dbReference>
<feature type="transmembrane region" description="Helical" evidence="7">
    <location>
        <begin position="67"/>
        <end position="86"/>
    </location>
</feature>
<dbReference type="NCBIfam" id="TIGR01666">
    <property type="entry name" value="YCCS"/>
    <property type="match status" value="1"/>
</dbReference>
<feature type="transmembrane region" description="Helical" evidence="7">
    <location>
        <begin position="443"/>
        <end position="462"/>
    </location>
</feature>
<evidence type="ECO:0000256" key="1">
    <source>
        <dbReference type="ARBA" id="ARBA00004651"/>
    </source>
</evidence>
<evidence type="ECO:0000259" key="8">
    <source>
        <dbReference type="Pfam" id="PF12805"/>
    </source>
</evidence>
<dbReference type="Proteomes" id="UP000464700">
    <property type="component" value="Chromosome"/>
</dbReference>
<dbReference type="Pfam" id="PF12805">
    <property type="entry name" value="FUSC-like"/>
    <property type="match status" value="1"/>
</dbReference>
<protein>
    <submittedName>
        <fullName evidence="10">TIGR01666 family membrane protein</fullName>
    </submittedName>
</protein>
<evidence type="ECO:0000259" key="9">
    <source>
        <dbReference type="Pfam" id="PF13515"/>
    </source>
</evidence>
<evidence type="ECO:0000256" key="7">
    <source>
        <dbReference type="SAM" id="Phobius"/>
    </source>
</evidence>
<dbReference type="InterPro" id="IPR010019">
    <property type="entry name" value="Integral_membrane_YccS"/>
</dbReference>
<feature type="transmembrane region" description="Helical" evidence="7">
    <location>
        <begin position="118"/>
        <end position="137"/>
    </location>
</feature>
<evidence type="ECO:0000313" key="10">
    <source>
        <dbReference type="EMBL" id="QHN10082.1"/>
    </source>
</evidence>
<evidence type="ECO:0000256" key="2">
    <source>
        <dbReference type="ARBA" id="ARBA00022475"/>
    </source>
</evidence>
<reference evidence="10 11" key="1">
    <citation type="submission" date="2019-09" db="EMBL/GenBank/DDBJ databases">
        <title>Emergence of a chromosome-mediated tetracycline resistance gene in Proteus strain.</title>
        <authorList>
            <person name="He D."/>
            <person name="Wang L."/>
        </authorList>
    </citation>
    <scope>NUCLEOTIDE SEQUENCE [LARGE SCALE GENOMIC DNA]</scope>
    <source>
        <strain evidence="10 11">T60</strain>
    </source>
</reference>
<evidence type="ECO:0000256" key="6">
    <source>
        <dbReference type="ARBA" id="ARBA00043993"/>
    </source>
</evidence>
<dbReference type="GO" id="GO:0005886">
    <property type="term" value="C:plasma membrane"/>
    <property type="evidence" value="ECO:0007669"/>
    <property type="project" value="UniProtKB-SubCell"/>
</dbReference>
<evidence type="ECO:0000313" key="11">
    <source>
        <dbReference type="Proteomes" id="UP000464700"/>
    </source>
</evidence>
<evidence type="ECO:0000256" key="3">
    <source>
        <dbReference type="ARBA" id="ARBA00022692"/>
    </source>
</evidence>
<feature type="transmembrane region" description="Helical" evidence="7">
    <location>
        <begin position="490"/>
        <end position="506"/>
    </location>
</feature>
<evidence type="ECO:0000256" key="4">
    <source>
        <dbReference type="ARBA" id="ARBA00022989"/>
    </source>
</evidence>
<feature type="transmembrane region" description="Helical" evidence="7">
    <location>
        <begin position="17"/>
        <end position="37"/>
    </location>
</feature>
<accession>A0A6I7D805</accession>
<keyword evidence="4 7" id="KW-1133">Transmembrane helix</keyword>
<sequence length="722" mass="82360">MFTLLNGARRFIYNSHFLYYIRIIIALTGTTLFPWILGQEPKYTIPLTLGVVAAALTDLDDRLVGRLKNLVITLCCFLLASASIGLLYPYPILFFCGLAISTWGFILLGALGQRYATIAFGALLIAIYTMLGMPIFPEWYEQPVLLLLGAIWYNSLTLVGHLLFPIRPVQDNLTRCYQQLATYLEAKATLFDPDIEDDYQHSLYNLAMANSQLIDTMNQTKVTLLSRLKGDRGQRSSRFTLHYYFVAQDIHERASSSHVQYQLLSNELRHSDVLFRFQRLLSMQARACEQVAQSILWHKKYQHNPSLERAINYLENALNHLKNTTSEPQLITPLNNLLQNLQGIDALLRSISTEQYQISHDQKEETQLSDDGLTGWRDIALRIKEHLTPKSALFRHAVRMSLVLCIGYAIIQFFQLDRGYWILLTSLFVCQPNYNATRRRLTLRVSGTIIGILIGFPILYFVPSIEGQLVLIVITGTLFFAFRTIQYAHATLFITLLVLLSFNLLGEGYDVALPRIIDTLIGCAIAWFAVSFIWPDWKFRQLPVVIQKTMTNNCYYLDAILIQYYQGKDNSLSYRIARRNAHSSDGELASLISNMSSEPKSYQASQEVAFQLLCLNHTLLSYISALGVHRSKIEDENVLTLLNDTVCYIDSALRRKTPQDEGFKQSHVELIERINLLPNADNPRIQLVLTQIRLLLDLLPQIISCIQIIEQSESNSLPKPQV</sequence>
<feature type="transmembrane region" description="Helical" evidence="7">
    <location>
        <begin position="143"/>
        <end position="164"/>
    </location>
</feature>
<keyword evidence="2" id="KW-1003">Cell membrane</keyword>